<dbReference type="Pfam" id="PF01135">
    <property type="entry name" value="PCMT"/>
    <property type="match status" value="1"/>
</dbReference>
<dbReference type="GO" id="GO:0030091">
    <property type="term" value="P:protein repair"/>
    <property type="evidence" value="ECO:0007669"/>
    <property type="project" value="UniProtKB-UniRule"/>
</dbReference>
<name>A0AAW7DSI5_9GAMM</name>
<keyword evidence="3 7" id="KW-0963">Cytoplasm</keyword>
<evidence type="ECO:0000313" key="8">
    <source>
        <dbReference type="EMBL" id="MDM1696198.1"/>
    </source>
</evidence>
<evidence type="ECO:0000256" key="5">
    <source>
        <dbReference type="ARBA" id="ARBA00022679"/>
    </source>
</evidence>
<accession>A0AAW7DSI5</accession>
<comment type="catalytic activity">
    <reaction evidence="7">
        <text>[protein]-L-isoaspartate + S-adenosyl-L-methionine = [protein]-L-isoaspartate alpha-methyl ester + S-adenosyl-L-homocysteine</text>
        <dbReference type="Rhea" id="RHEA:12705"/>
        <dbReference type="Rhea" id="RHEA-COMP:12143"/>
        <dbReference type="Rhea" id="RHEA-COMP:12144"/>
        <dbReference type="ChEBI" id="CHEBI:57856"/>
        <dbReference type="ChEBI" id="CHEBI:59789"/>
        <dbReference type="ChEBI" id="CHEBI:90596"/>
        <dbReference type="ChEBI" id="CHEBI:90598"/>
        <dbReference type="EC" id="2.1.1.77"/>
    </reaction>
</comment>
<dbReference type="SUPFAM" id="SSF53335">
    <property type="entry name" value="S-adenosyl-L-methionine-dependent methyltransferases"/>
    <property type="match status" value="1"/>
</dbReference>
<keyword evidence="6 7" id="KW-0949">S-adenosyl-L-methionine</keyword>
<evidence type="ECO:0000256" key="2">
    <source>
        <dbReference type="ARBA" id="ARBA00005369"/>
    </source>
</evidence>
<evidence type="ECO:0000313" key="9">
    <source>
        <dbReference type="Proteomes" id="UP001173465"/>
    </source>
</evidence>
<reference evidence="8" key="2">
    <citation type="journal article" date="2022" name="Sci. Total Environ.">
        <title>Prevalence, transmission, and molecular epidemiology of tet(X)-positive bacteria among humans, animals, and environmental niches in China: An epidemiological, and genomic-based study.</title>
        <authorList>
            <person name="Dong N."/>
            <person name="Zeng Y."/>
            <person name="Cai C."/>
            <person name="Sun C."/>
            <person name="Lu J."/>
            <person name="Liu C."/>
            <person name="Zhou H."/>
            <person name="Sun Q."/>
            <person name="Shu L."/>
            <person name="Wang H."/>
            <person name="Wang Y."/>
            <person name="Wang S."/>
            <person name="Wu C."/>
            <person name="Chan E.W."/>
            <person name="Chen G."/>
            <person name="Shen Z."/>
            <person name="Chen S."/>
            <person name="Zhang R."/>
        </authorList>
    </citation>
    <scope>NUCLEOTIDE SEQUENCE</scope>
    <source>
        <strain evidence="8">DF46-2-2</strain>
    </source>
</reference>
<comment type="similarity">
    <text evidence="2 7">Belongs to the methyltransferase superfamily. L-isoaspartyl/D-aspartyl protein methyltransferase family.</text>
</comment>
<reference evidence="8" key="1">
    <citation type="submission" date="2020-06" db="EMBL/GenBank/DDBJ databases">
        <authorList>
            <person name="Dong N."/>
        </authorList>
    </citation>
    <scope>NUCLEOTIDE SEQUENCE</scope>
    <source>
        <strain evidence="8">DF46-2-2</strain>
    </source>
</reference>
<dbReference type="PANTHER" id="PTHR11579:SF0">
    <property type="entry name" value="PROTEIN-L-ISOASPARTATE(D-ASPARTATE) O-METHYLTRANSFERASE"/>
    <property type="match status" value="1"/>
</dbReference>
<keyword evidence="5 7" id="KW-0808">Transferase</keyword>
<proteinExistence type="inferred from homology"/>
<dbReference type="GO" id="GO:0032259">
    <property type="term" value="P:methylation"/>
    <property type="evidence" value="ECO:0007669"/>
    <property type="project" value="UniProtKB-KW"/>
</dbReference>
<evidence type="ECO:0000256" key="4">
    <source>
        <dbReference type="ARBA" id="ARBA00022603"/>
    </source>
</evidence>
<dbReference type="EC" id="2.1.1.77" evidence="7"/>
<dbReference type="CDD" id="cd02440">
    <property type="entry name" value="AdoMet_MTases"/>
    <property type="match status" value="1"/>
</dbReference>
<dbReference type="HAMAP" id="MF_00090">
    <property type="entry name" value="PIMT"/>
    <property type="match status" value="1"/>
</dbReference>
<feature type="active site" evidence="7">
    <location>
        <position position="70"/>
    </location>
</feature>
<dbReference type="NCBIfam" id="TIGR00080">
    <property type="entry name" value="pimt"/>
    <property type="match status" value="1"/>
</dbReference>
<comment type="caution">
    <text evidence="8">The sequence shown here is derived from an EMBL/GenBank/DDBJ whole genome shotgun (WGS) entry which is preliminary data.</text>
</comment>
<dbReference type="Proteomes" id="UP001173465">
    <property type="component" value="Unassembled WGS sequence"/>
</dbReference>
<keyword evidence="4 7" id="KW-0489">Methyltransferase</keyword>
<dbReference type="NCBIfam" id="NF001453">
    <property type="entry name" value="PRK00312.1"/>
    <property type="match status" value="1"/>
</dbReference>
<gene>
    <name evidence="7" type="primary">pcm</name>
    <name evidence="8" type="ORF">HX099_05925</name>
</gene>
<evidence type="ECO:0000256" key="6">
    <source>
        <dbReference type="ARBA" id="ARBA00022691"/>
    </source>
</evidence>
<sequence length="221" mass="24564">MARGLTLSVSQIADRSRLALIEQLEQQGITHPDVLQAIYQVPRERFVDSAFNYRAYDNTALPIGHSQTISQPYTVALMTELLLAEGPLDKVLEIGTGSGYQTAVLTQLVERVFTVERIQPLQEQAKQRLAQLQQTNVVFRWGDGWQGWPAFAPFNGILVTAAADQLPLKLIEQLAVGGRLVIPIGSGQAQKLYLIRRQSHGYTQQAITPVYFVPMLSGIEH</sequence>
<dbReference type="GO" id="GO:0004719">
    <property type="term" value="F:protein-L-isoaspartate (D-aspartate) O-methyltransferase activity"/>
    <property type="evidence" value="ECO:0007669"/>
    <property type="project" value="UniProtKB-UniRule"/>
</dbReference>
<comment type="function">
    <text evidence="7">Catalyzes the methyl esterification of L-isoaspartyl residues in peptides and proteins that result from spontaneous decomposition of normal L-aspartyl and L-asparaginyl residues. It plays a role in the repair and/or degradation of damaged proteins.</text>
</comment>
<dbReference type="InterPro" id="IPR000682">
    <property type="entry name" value="PCMT"/>
</dbReference>
<organism evidence="8 9">
    <name type="scientific">Thiopseudomonas alkaliphila</name>
    <dbReference type="NCBI Taxonomy" id="1697053"/>
    <lineage>
        <taxon>Bacteria</taxon>
        <taxon>Pseudomonadati</taxon>
        <taxon>Pseudomonadota</taxon>
        <taxon>Gammaproteobacteria</taxon>
        <taxon>Pseudomonadales</taxon>
        <taxon>Pseudomonadaceae</taxon>
        <taxon>Thiopseudomonas</taxon>
    </lineage>
</organism>
<evidence type="ECO:0000256" key="3">
    <source>
        <dbReference type="ARBA" id="ARBA00022490"/>
    </source>
</evidence>
<protein>
    <recommendedName>
        <fullName evidence="7">Protein-L-isoaspartate O-methyltransferase</fullName>
        <ecNumber evidence="7">2.1.1.77</ecNumber>
    </recommendedName>
    <alternativeName>
        <fullName evidence="7">L-isoaspartyl protein carboxyl methyltransferase</fullName>
    </alternativeName>
    <alternativeName>
        <fullName evidence="7">Protein L-isoaspartyl methyltransferase</fullName>
    </alternativeName>
    <alternativeName>
        <fullName evidence="7">Protein-beta-aspartate methyltransferase</fullName>
        <shortName evidence="7">PIMT</shortName>
    </alternativeName>
</protein>
<dbReference type="AlphaFoldDB" id="A0AAW7DSI5"/>
<dbReference type="PROSITE" id="PS01279">
    <property type="entry name" value="PCMT"/>
    <property type="match status" value="1"/>
</dbReference>
<dbReference type="GO" id="GO:0005737">
    <property type="term" value="C:cytoplasm"/>
    <property type="evidence" value="ECO:0007669"/>
    <property type="project" value="UniProtKB-SubCell"/>
</dbReference>
<comment type="subcellular location">
    <subcellularLocation>
        <location evidence="1 7">Cytoplasm</location>
    </subcellularLocation>
</comment>
<evidence type="ECO:0000256" key="7">
    <source>
        <dbReference type="HAMAP-Rule" id="MF_00090"/>
    </source>
</evidence>
<dbReference type="InterPro" id="IPR029063">
    <property type="entry name" value="SAM-dependent_MTases_sf"/>
</dbReference>
<dbReference type="EMBL" id="JACANB010000003">
    <property type="protein sequence ID" value="MDM1696198.1"/>
    <property type="molecule type" value="Genomic_DNA"/>
</dbReference>
<dbReference type="FunFam" id="3.40.50.150:FF:000010">
    <property type="entry name" value="Protein-L-isoaspartate O-methyltransferase"/>
    <property type="match status" value="1"/>
</dbReference>
<dbReference type="Gene3D" id="3.40.50.150">
    <property type="entry name" value="Vaccinia Virus protein VP39"/>
    <property type="match status" value="1"/>
</dbReference>
<evidence type="ECO:0000256" key="1">
    <source>
        <dbReference type="ARBA" id="ARBA00004496"/>
    </source>
</evidence>
<dbReference type="PANTHER" id="PTHR11579">
    <property type="entry name" value="PROTEIN-L-ISOASPARTATE O-METHYLTRANSFERASE"/>
    <property type="match status" value="1"/>
</dbReference>